<dbReference type="SUPFAM" id="SSF53807">
    <property type="entry name" value="Helical backbone' metal receptor"/>
    <property type="match status" value="1"/>
</dbReference>
<sequence>MIDLRKPMEDLSLPIREAAFPAPFPGGLEYAAPARGPWNIVHIGMLIPESHQIFVCAQGCLRGVVLTAAEMGAEDRFSTIDVRENNVLDGDMEDLIIDGVTDILAKLPYRPRALLIFTSCIHHFIGCDLPFVYEKLRERFPDIDFTDCYMNPIMRKTKVTPDAKMRQQLYSLLHPREMRADCVTIIGNNEATQKDSELMTMLAAGGYTVREITGCHTYDEYQALAESQTCLSYNPAAVLAGQTLEERLSQKHLHLPLSYEPEEIRENLQRLAAELSLPLPDFAALEREAEAALARAGEAAGDMPVAIDYTATSRPLGLAKLLIQHGFRVERVYVDAMTPGDRPAFDWLKENAGGLRLYPTVHAGMGMLPHAAEEEFLAIGQKAAYFTGTRHFVNLLEGGGHYGFAGIRALAEEIAAAAREEKDTEGIISVKGWGCCG</sequence>
<comment type="caution">
    <text evidence="2">The sequence shown here is derived from an EMBL/GenBank/DDBJ whole genome shotgun (WGS) entry which is preliminary data.</text>
</comment>
<dbReference type="EMBL" id="JACRSS010000002">
    <property type="protein sequence ID" value="MBC8538571.1"/>
    <property type="molecule type" value="Genomic_DNA"/>
</dbReference>
<dbReference type="GO" id="GO:0016491">
    <property type="term" value="F:oxidoreductase activity"/>
    <property type="evidence" value="ECO:0007669"/>
    <property type="project" value="InterPro"/>
</dbReference>
<evidence type="ECO:0000313" key="3">
    <source>
        <dbReference type="Proteomes" id="UP000617951"/>
    </source>
</evidence>
<dbReference type="Proteomes" id="UP000617951">
    <property type="component" value="Unassembled WGS sequence"/>
</dbReference>
<proteinExistence type="predicted"/>
<organism evidence="2 3">
    <name type="scientific">Guopingia tenuis</name>
    <dbReference type="NCBI Taxonomy" id="2763656"/>
    <lineage>
        <taxon>Bacteria</taxon>
        <taxon>Bacillati</taxon>
        <taxon>Bacillota</taxon>
        <taxon>Clostridia</taxon>
        <taxon>Christensenellales</taxon>
        <taxon>Christensenellaceae</taxon>
        <taxon>Guopingia</taxon>
    </lineage>
</organism>
<dbReference type="Gene3D" id="3.40.50.1980">
    <property type="entry name" value="Nitrogenase molybdenum iron protein domain"/>
    <property type="match status" value="2"/>
</dbReference>
<reference evidence="2" key="1">
    <citation type="submission" date="2020-08" db="EMBL/GenBank/DDBJ databases">
        <title>Genome public.</title>
        <authorList>
            <person name="Liu C."/>
            <person name="Sun Q."/>
        </authorList>
    </citation>
    <scope>NUCLEOTIDE SEQUENCE</scope>
    <source>
        <strain evidence="2">NSJ-63</strain>
    </source>
</reference>
<evidence type="ECO:0000259" key="1">
    <source>
        <dbReference type="Pfam" id="PF00148"/>
    </source>
</evidence>
<name>A0A926DIP7_9FIRM</name>
<accession>A0A926DIP7</accession>
<dbReference type="RefSeq" id="WP_249280310.1">
    <property type="nucleotide sequence ID" value="NZ_JACRSS010000002.1"/>
</dbReference>
<dbReference type="Pfam" id="PF00148">
    <property type="entry name" value="Oxidored_nitro"/>
    <property type="match status" value="1"/>
</dbReference>
<evidence type="ECO:0000313" key="2">
    <source>
        <dbReference type="EMBL" id="MBC8538571.1"/>
    </source>
</evidence>
<gene>
    <name evidence="2" type="ORF">H8693_06450</name>
</gene>
<feature type="domain" description="Nitrogenase/oxidoreductase component 1" evidence="1">
    <location>
        <begin position="45"/>
        <end position="415"/>
    </location>
</feature>
<keyword evidence="3" id="KW-1185">Reference proteome</keyword>
<dbReference type="InterPro" id="IPR000510">
    <property type="entry name" value="Nase/OxRdtase_comp1"/>
</dbReference>
<protein>
    <submittedName>
        <fullName evidence="2">Nitrogenase</fullName>
    </submittedName>
</protein>
<dbReference type="AlphaFoldDB" id="A0A926DIP7"/>